<name>T0K8K2_COLGC</name>
<evidence type="ECO:0000313" key="2">
    <source>
        <dbReference type="Proteomes" id="UP000015530"/>
    </source>
</evidence>
<dbReference type="HOGENOM" id="CLU_3438977_0_0_1"/>
<protein>
    <submittedName>
        <fullName evidence="1">Uncharacterized protein</fullName>
    </submittedName>
</protein>
<evidence type="ECO:0000313" key="1">
    <source>
        <dbReference type="EMBL" id="EQB49368.1"/>
    </source>
</evidence>
<sequence length="9" mass="1076">MRILESSLQ</sequence>
<reference evidence="2" key="1">
    <citation type="journal article" date="2013" name="Mol. Plant Microbe Interact.">
        <title>Global aspects of pacC regulation of pathogenicity genes in Colletotrichum gloeosporioides as revealed by transcriptome analysis.</title>
        <authorList>
            <person name="Alkan N."/>
            <person name="Meng X."/>
            <person name="Friedlander G."/>
            <person name="Reuveni E."/>
            <person name="Sukno S."/>
            <person name="Sherman A."/>
            <person name="Thon M."/>
            <person name="Fluhr R."/>
            <person name="Prusky D."/>
        </authorList>
    </citation>
    <scope>NUCLEOTIDE SEQUENCE [LARGE SCALE GENOMIC DNA]</scope>
    <source>
        <strain evidence="2">Cg-14</strain>
    </source>
</reference>
<proteinExistence type="predicted"/>
<comment type="caution">
    <text evidence="1">The sequence shown here is derived from an EMBL/GenBank/DDBJ whole genome shotgun (WGS) entry which is preliminary data.</text>
</comment>
<dbReference type="EMBL" id="AMYD01002353">
    <property type="protein sequence ID" value="EQB49368.1"/>
    <property type="molecule type" value="Genomic_DNA"/>
</dbReference>
<accession>T0K8K2</accession>
<organism evidence="1 2">
    <name type="scientific">Colletotrichum gloeosporioides (strain Cg-14)</name>
    <name type="common">Anthracnose fungus</name>
    <name type="synonym">Glomerella cingulata</name>
    <dbReference type="NCBI Taxonomy" id="1237896"/>
    <lineage>
        <taxon>Eukaryota</taxon>
        <taxon>Fungi</taxon>
        <taxon>Dikarya</taxon>
        <taxon>Ascomycota</taxon>
        <taxon>Pezizomycotina</taxon>
        <taxon>Sordariomycetes</taxon>
        <taxon>Hypocreomycetidae</taxon>
        <taxon>Glomerellales</taxon>
        <taxon>Glomerellaceae</taxon>
        <taxon>Colletotrichum</taxon>
        <taxon>Colletotrichum gloeosporioides species complex</taxon>
    </lineage>
</organism>
<gene>
    <name evidence="1" type="ORF">CGLO_11306</name>
</gene>
<dbReference type="Proteomes" id="UP000015530">
    <property type="component" value="Unassembled WGS sequence"/>
</dbReference>